<dbReference type="PROSITE" id="PS50297">
    <property type="entry name" value="ANK_REP_REGION"/>
    <property type="match status" value="3"/>
</dbReference>
<evidence type="ECO:0000256" key="1">
    <source>
        <dbReference type="ARBA" id="ARBA00022737"/>
    </source>
</evidence>
<gene>
    <name evidence="6" type="ORF">DDB_G0284055</name>
</gene>
<dbReference type="Proteomes" id="UP000002195">
    <property type="component" value="Unassembled WGS sequence"/>
</dbReference>
<dbReference type="InterPro" id="IPR036770">
    <property type="entry name" value="Ankyrin_rpt-contain_sf"/>
</dbReference>
<dbReference type="eggNOG" id="KOG0548">
    <property type="taxonomic scope" value="Eukaryota"/>
</dbReference>
<dbReference type="OMA" id="AACYFNQ"/>
<evidence type="ECO:0000256" key="4">
    <source>
        <dbReference type="SAM" id="Coils"/>
    </source>
</evidence>
<dbReference type="PANTHER" id="PTHR24198:SF165">
    <property type="entry name" value="ANKYRIN REPEAT-CONTAINING PROTEIN-RELATED"/>
    <property type="match status" value="1"/>
</dbReference>
<evidence type="ECO:0000313" key="7">
    <source>
        <dbReference type="Proteomes" id="UP000002195"/>
    </source>
</evidence>
<keyword evidence="2 3" id="KW-0040">ANK repeat</keyword>
<dbReference type="PaxDb" id="44689-DDB0185806"/>
<dbReference type="dictyBase" id="DDB_G0284055"/>
<feature type="repeat" description="ANK" evidence="3">
    <location>
        <begin position="233"/>
        <end position="265"/>
    </location>
</feature>
<dbReference type="SMART" id="SM00248">
    <property type="entry name" value="ANK"/>
    <property type="match status" value="6"/>
</dbReference>
<dbReference type="SUPFAM" id="SSF48452">
    <property type="entry name" value="TPR-like"/>
    <property type="match status" value="1"/>
</dbReference>
<feature type="repeat" description="ANK" evidence="3">
    <location>
        <begin position="200"/>
        <end position="232"/>
    </location>
</feature>
<dbReference type="InParanoid" id="Q54Q82"/>
<keyword evidence="4" id="KW-0175">Coiled coil</keyword>
<sequence>MINSKLNKEQSRDIEELIKSGKLKKTKIDADIEEFLQDVVNNRINKIRETLEDKEKCDKLLNSHDAAKRTAVLYTAYHNYESLFDLLVSYNANINIVDFEGYSPLMKAIKVGNVVMAMKLINLGCEINTVSKEGYTPLQLAVLSNEKKIIKLLLEKKPKISVEKSESGSVLHAACGLRDLEIINELVKCEPLLLNTRDINNMTPLHIAIAYGNRSLALELIKLGSDVNVTANDGTTPLHIATDAEDIEICKSLIEKGAILKMDSDGLTPLLMAKQKKNKQLEDLMSNLTLDAESFKKAKESAQKSKGGKSGGADERASPEALKNNGNKAFYKHDYEIALHWYQLAIDVEDVLNENVPKDQLIAHTLYSNKSACQFNLKNYEEALKDAEKSIEFAPKWPKGYLRKAQALEALNRKDEAKEVNDKYEQLLNEENKSSQSSSKNKKK</sequence>
<feature type="region of interest" description="Disordered" evidence="5">
    <location>
        <begin position="299"/>
        <end position="321"/>
    </location>
</feature>
<name>Q54Q82_DICDI</name>
<dbReference type="KEGG" id="ddi:DDB_G0284055"/>
<dbReference type="SUPFAM" id="SSF48403">
    <property type="entry name" value="Ankyrin repeat"/>
    <property type="match status" value="1"/>
</dbReference>
<dbReference type="Pfam" id="PF13857">
    <property type="entry name" value="Ank_5"/>
    <property type="match status" value="1"/>
</dbReference>
<evidence type="ECO:0000313" key="6">
    <source>
        <dbReference type="EMBL" id="EAL65368.1"/>
    </source>
</evidence>
<feature type="coiled-coil region" evidence="4">
    <location>
        <begin position="370"/>
        <end position="434"/>
    </location>
</feature>
<dbReference type="InterPro" id="IPR011990">
    <property type="entry name" value="TPR-like_helical_dom_sf"/>
</dbReference>
<evidence type="ECO:0000256" key="5">
    <source>
        <dbReference type="SAM" id="MobiDB-lite"/>
    </source>
</evidence>
<dbReference type="SMR" id="Q54Q82"/>
<dbReference type="VEuPathDB" id="AmoebaDB:DDB_G0284055"/>
<dbReference type="PROSITE" id="PS50088">
    <property type="entry name" value="ANK_REPEAT"/>
    <property type="match status" value="4"/>
</dbReference>
<dbReference type="HOGENOM" id="CLU_701056_0_0_1"/>
<proteinExistence type="predicted"/>
<evidence type="ECO:0000256" key="2">
    <source>
        <dbReference type="ARBA" id="ARBA00023043"/>
    </source>
</evidence>
<dbReference type="InterPro" id="IPR019734">
    <property type="entry name" value="TPR_rpt"/>
</dbReference>
<dbReference type="PhylomeDB" id="Q54Q82"/>
<feature type="coiled-coil region" evidence="4">
    <location>
        <begin position="271"/>
        <end position="298"/>
    </location>
</feature>
<evidence type="ECO:0000256" key="3">
    <source>
        <dbReference type="PROSITE-ProRule" id="PRU00023"/>
    </source>
</evidence>
<keyword evidence="1" id="KW-0677">Repeat</keyword>
<protein>
    <submittedName>
        <fullName evidence="6">Uncharacterized protein</fullName>
    </submittedName>
</protein>
<feature type="repeat" description="ANK" evidence="3">
    <location>
        <begin position="133"/>
        <end position="165"/>
    </location>
</feature>
<dbReference type="STRING" id="44689.Q54Q82"/>
<keyword evidence="7" id="KW-1185">Reference proteome</keyword>
<dbReference type="PANTHER" id="PTHR24198">
    <property type="entry name" value="ANKYRIN REPEAT AND PROTEIN KINASE DOMAIN-CONTAINING PROTEIN"/>
    <property type="match status" value="1"/>
</dbReference>
<dbReference type="Pfam" id="PF12796">
    <property type="entry name" value="Ank_2"/>
    <property type="match status" value="1"/>
</dbReference>
<dbReference type="GeneID" id="8624385"/>
<accession>Q54Q82</accession>
<feature type="repeat" description="ANK" evidence="3">
    <location>
        <begin position="100"/>
        <end position="132"/>
    </location>
</feature>
<dbReference type="Gene3D" id="1.25.40.10">
    <property type="entry name" value="Tetratricopeptide repeat domain"/>
    <property type="match status" value="1"/>
</dbReference>
<dbReference type="Gene3D" id="1.25.40.20">
    <property type="entry name" value="Ankyrin repeat-containing domain"/>
    <property type="match status" value="1"/>
</dbReference>
<dbReference type="EMBL" id="AAFI02000063">
    <property type="protein sequence ID" value="EAL65368.1"/>
    <property type="molecule type" value="Genomic_DNA"/>
</dbReference>
<organism evidence="6 7">
    <name type="scientific">Dictyostelium discoideum</name>
    <name type="common">Social amoeba</name>
    <dbReference type="NCBI Taxonomy" id="44689"/>
    <lineage>
        <taxon>Eukaryota</taxon>
        <taxon>Amoebozoa</taxon>
        <taxon>Evosea</taxon>
        <taxon>Eumycetozoa</taxon>
        <taxon>Dictyostelia</taxon>
        <taxon>Dictyosteliales</taxon>
        <taxon>Dictyosteliaceae</taxon>
        <taxon>Dictyostelium</taxon>
    </lineage>
</organism>
<dbReference type="RefSeq" id="XP_638715.1">
    <property type="nucleotide sequence ID" value="XM_633623.1"/>
</dbReference>
<dbReference type="SMART" id="SM00028">
    <property type="entry name" value="TPR"/>
    <property type="match status" value="3"/>
</dbReference>
<dbReference type="AlphaFoldDB" id="Q54Q82"/>
<reference evidence="6 7" key="1">
    <citation type="journal article" date="2005" name="Nature">
        <title>The genome of the social amoeba Dictyostelium discoideum.</title>
        <authorList>
            <consortium name="The Dictyostelium discoideum Sequencing Consortium"/>
            <person name="Eichinger L."/>
            <person name="Pachebat J.A."/>
            <person name="Glockner G."/>
            <person name="Rajandream M.A."/>
            <person name="Sucgang R."/>
            <person name="Berriman M."/>
            <person name="Song J."/>
            <person name="Olsen R."/>
            <person name="Szafranski K."/>
            <person name="Xu Q."/>
            <person name="Tunggal B."/>
            <person name="Kummerfeld S."/>
            <person name="Madera M."/>
            <person name="Konfortov B.A."/>
            <person name="Rivero F."/>
            <person name="Bankier A.T."/>
            <person name="Lehmann R."/>
            <person name="Hamlin N."/>
            <person name="Davies R."/>
            <person name="Gaudet P."/>
            <person name="Fey P."/>
            <person name="Pilcher K."/>
            <person name="Chen G."/>
            <person name="Saunders D."/>
            <person name="Sodergren E."/>
            <person name="Davis P."/>
            <person name="Kerhornou A."/>
            <person name="Nie X."/>
            <person name="Hall N."/>
            <person name="Anjard C."/>
            <person name="Hemphill L."/>
            <person name="Bason N."/>
            <person name="Farbrother P."/>
            <person name="Desany B."/>
            <person name="Just E."/>
            <person name="Morio T."/>
            <person name="Rost R."/>
            <person name="Churcher C."/>
            <person name="Cooper J."/>
            <person name="Haydock S."/>
            <person name="van Driessche N."/>
            <person name="Cronin A."/>
            <person name="Goodhead I."/>
            <person name="Muzny D."/>
            <person name="Mourier T."/>
            <person name="Pain A."/>
            <person name="Lu M."/>
            <person name="Harper D."/>
            <person name="Lindsay R."/>
            <person name="Hauser H."/>
            <person name="James K."/>
            <person name="Quiles M."/>
            <person name="Madan Babu M."/>
            <person name="Saito T."/>
            <person name="Buchrieser C."/>
            <person name="Wardroper A."/>
            <person name="Felder M."/>
            <person name="Thangavelu M."/>
            <person name="Johnson D."/>
            <person name="Knights A."/>
            <person name="Loulseged H."/>
            <person name="Mungall K."/>
            <person name="Oliver K."/>
            <person name="Price C."/>
            <person name="Quail M.A."/>
            <person name="Urushihara H."/>
            <person name="Hernandez J."/>
            <person name="Rabbinowitsch E."/>
            <person name="Steffen D."/>
            <person name="Sanders M."/>
            <person name="Ma J."/>
            <person name="Kohara Y."/>
            <person name="Sharp S."/>
            <person name="Simmonds M."/>
            <person name="Spiegler S."/>
            <person name="Tivey A."/>
            <person name="Sugano S."/>
            <person name="White B."/>
            <person name="Walker D."/>
            <person name="Woodward J."/>
            <person name="Winckler T."/>
            <person name="Tanaka Y."/>
            <person name="Shaulsky G."/>
            <person name="Schleicher M."/>
            <person name="Weinstock G."/>
            <person name="Rosenthal A."/>
            <person name="Cox E.C."/>
            <person name="Chisholm R.L."/>
            <person name="Gibbs R."/>
            <person name="Loomis W.F."/>
            <person name="Platzer M."/>
            <person name="Kay R.R."/>
            <person name="Williams J."/>
            <person name="Dear P.H."/>
            <person name="Noegel A.A."/>
            <person name="Barrell B."/>
            <person name="Kuspa A."/>
        </authorList>
    </citation>
    <scope>NUCLEOTIDE SEQUENCE [LARGE SCALE GENOMIC DNA]</scope>
    <source>
        <strain evidence="6 7">AX4</strain>
    </source>
</reference>
<dbReference type="eggNOG" id="KOG4177">
    <property type="taxonomic scope" value="Eukaryota"/>
</dbReference>
<comment type="caution">
    <text evidence="6">The sequence shown here is derived from an EMBL/GenBank/DDBJ whole genome shotgun (WGS) entry which is preliminary data.</text>
</comment>
<dbReference type="InterPro" id="IPR002110">
    <property type="entry name" value="Ankyrin_rpt"/>
</dbReference>